<comment type="caution">
    <text evidence="2">The sequence shown here is derived from an EMBL/GenBank/DDBJ whole genome shotgun (WGS) entry which is preliminary data.</text>
</comment>
<dbReference type="Gene3D" id="3.40.50.1820">
    <property type="entry name" value="alpha/beta hydrolase"/>
    <property type="match status" value="1"/>
</dbReference>
<name>A0ABW6S0I4_9NOCA</name>
<sequence>MTAVHGVSVDIQTPDGVADAYVAHPDDGAAHPGVIVYQDAFGLRPALRAVADRIASHGYTVLVPNAFYRAGHAPLFDLPDPIDLKSRPEIFEKIRPQMQALTPEVVKSDSAAYLDWMAASELVSDGPVGLTGYCMGGRLVLFTAAAHPERVAAGGCFHTGGLVTDGPDSTHLMVEPITAELFFGYADNDQGATPEQIETFGKALDAAGVTHTSEVYEGSIHGYTQADTEAYSADAAERHYRDLLALLDRTLGSK</sequence>
<protein>
    <submittedName>
        <fullName evidence="2">Dienelactone hydrolase family protein</fullName>
        <ecNumber evidence="2">3.1.-.-</ecNumber>
    </submittedName>
</protein>
<dbReference type="Proteomes" id="UP001601992">
    <property type="component" value="Unassembled WGS sequence"/>
</dbReference>
<dbReference type="InterPro" id="IPR029058">
    <property type="entry name" value="AB_hydrolase_fold"/>
</dbReference>
<keyword evidence="2" id="KW-0378">Hydrolase</keyword>
<dbReference type="EMBL" id="JBIAQY010000006">
    <property type="protein sequence ID" value="MFF3569807.1"/>
    <property type="molecule type" value="Genomic_DNA"/>
</dbReference>
<dbReference type="EC" id="3.1.-.-" evidence="2"/>
<dbReference type="RefSeq" id="WP_387404408.1">
    <property type="nucleotide sequence ID" value="NZ_JBIAQY010000006.1"/>
</dbReference>
<dbReference type="SUPFAM" id="SSF53474">
    <property type="entry name" value="alpha/beta-Hydrolases"/>
    <property type="match status" value="1"/>
</dbReference>
<dbReference type="InterPro" id="IPR002925">
    <property type="entry name" value="Dienelactn_hydro"/>
</dbReference>
<keyword evidence="3" id="KW-1185">Reference proteome</keyword>
<gene>
    <name evidence="2" type="ORF">ACFYXQ_18705</name>
</gene>
<evidence type="ECO:0000313" key="3">
    <source>
        <dbReference type="Proteomes" id="UP001601992"/>
    </source>
</evidence>
<dbReference type="PANTHER" id="PTHR46623:SF10">
    <property type="entry name" value="CARBOXYMETHYLENEBUTENOLIDASE HOMOLOG"/>
    <property type="match status" value="1"/>
</dbReference>
<proteinExistence type="predicted"/>
<organism evidence="2 3">
    <name type="scientific">Nocardia jiangxiensis</name>
    <dbReference type="NCBI Taxonomy" id="282685"/>
    <lineage>
        <taxon>Bacteria</taxon>
        <taxon>Bacillati</taxon>
        <taxon>Actinomycetota</taxon>
        <taxon>Actinomycetes</taxon>
        <taxon>Mycobacteriales</taxon>
        <taxon>Nocardiaceae</taxon>
        <taxon>Nocardia</taxon>
    </lineage>
</organism>
<reference evidence="2 3" key="1">
    <citation type="submission" date="2024-10" db="EMBL/GenBank/DDBJ databases">
        <title>The Natural Products Discovery Center: Release of the First 8490 Sequenced Strains for Exploring Actinobacteria Biosynthetic Diversity.</title>
        <authorList>
            <person name="Kalkreuter E."/>
            <person name="Kautsar S.A."/>
            <person name="Yang D."/>
            <person name="Bader C.D."/>
            <person name="Teijaro C.N."/>
            <person name="Fluegel L."/>
            <person name="Davis C.M."/>
            <person name="Simpson J.R."/>
            <person name="Lauterbach L."/>
            <person name="Steele A.D."/>
            <person name="Gui C."/>
            <person name="Meng S."/>
            <person name="Li G."/>
            <person name="Viehrig K."/>
            <person name="Ye F."/>
            <person name="Su P."/>
            <person name="Kiefer A.F."/>
            <person name="Nichols A."/>
            <person name="Cepeda A.J."/>
            <person name="Yan W."/>
            <person name="Fan B."/>
            <person name="Jiang Y."/>
            <person name="Adhikari A."/>
            <person name="Zheng C.-J."/>
            <person name="Schuster L."/>
            <person name="Cowan T.M."/>
            <person name="Smanski M.J."/>
            <person name="Chevrette M.G."/>
            <person name="De Carvalho L.P.S."/>
            <person name="Shen B."/>
        </authorList>
    </citation>
    <scope>NUCLEOTIDE SEQUENCE [LARGE SCALE GENOMIC DNA]</scope>
    <source>
        <strain evidence="2 3">NPDC002593</strain>
    </source>
</reference>
<dbReference type="InterPro" id="IPR051049">
    <property type="entry name" value="Dienelactone_hydrolase-like"/>
</dbReference>
<accession>A0ABW6S0I4</accession>
<evidence type="ECO:0000313" key="2">
    <source>
        <dbReference type="EMBL" id="MFF3569807.1"/>
    </source>
</evidence>
<dbReference type="PANTHER" id="PTHR46623">
    <property type="entry name" value="CARBOXYMETHYLENEBUTENOLIDASE-RELATED"/>
    <property type="match status" value="1"/>
</dbReference>
<evidence type="ECO:0000259" key="1">
    <source>
        <dbReference type="Pfam" id="PF01738"/>
    </source>
</evidence>
<dbReference type="GO" id="GO:0016787">
    <property type="term" value="F:hydrolase activity"/>
    <property type="evidence" value="ECO:0007669"/>
    <property type="project" value="UniProtKB-KW"/>
</dbReference>
<feature type="domain" description="Dienelactone hydrolase" evidence="1">
    <location>
        <begin position="19"/>
        <end position="249"/>
    </location>
</feature>
<dbReference type="Pfam" id="PF01738">
    <property type="entry name" value="DLH"/>
    <property type="match status" value="1"/>
</dbReference>